<dbReference type="InterPro" id="IPR006917">
    <property type="entry name" value="SOUL_heme-bd"/>
</dbReference>
<dbReference type="PANTHER" id="PTHR11220">
    <property type="entry name" value="HEME-BINDING PROTEIN-RELATED"/>
    <property type="match status" value="1"/>
</dbReference>
<dbReference type="Pfam" id="PF04832">
    <property type="entry name" value="SOUL"/>
    <property type="match status" value="2"/>
</dbReference>
<protein>
    <submittedName>
        <fullName evidence="1">SOUL family heme-binding protein</fullName>
    </submittedName>
</protein>
<dbReference type="RefSeq" id="WP_386028385.1">
    <property type="nucleotide sequence ID" value="NZ_JBHUHX010000052.1"/>
</dbReference>
<proteinExistence type="predicted"/>
<keyword evidence="2" id="KW-1185">Reference proteome</keyword>
<dbReference type="Gene3D" id="3.20.80.10">
    <property type="entry name" value="Regulatory factor, effector binding domain"/>
    <property type="match status" value="2"/>
</dbReference>
<dbReference type="PANTHER" id="PTHR11220:SF58">
    <property type="entry name" value="SOUL HEME-BINDING FAMILY PROTEIN"/>
    <property type="match status" value="1"/>
</dbReference>
<accession>A0ABW4YDN2</accession>
<dbReference type="InterPro" id="IPR011256">
    <property type="entry name" value="Reg_factor_effector_dom_sf"/>
</dbReference>
<name>A0ABW4YDN2_9GAMM</name>
<dbReference type="Proteomes" id="UP001597337">
    <property type="component" value="Unassembled WGS sequence"/>
</dbReference>
<evidence type="ECO:0000313" key="1">
    <source>
        <dbReference type="EMBL" id="MFD2113539.1"/>
    </source>
</evidence>
<reference evidence="2" key="1">
    <citation type="journal article" date="2019" name="Int. J. Syst. Evol. Microbiol.">
        <title>The Global Catalogue of Microorganisms (GCM) 10K type strain sequencing project: providing services to taxonomists for standard genome sequencing and annotation.</title>
        <authorList>
            <consortium name="The Broad Institute Genomics Platform"/>
            <consortium name="The Broad Institute Genome Sequencing Center for Infectious Disease"/>
            <person name="Wu L."/>
            <person name="Ma J."/>
        </authorList>
    </citation>
    <scope>NUCLEOTIDE SEQUENCE [LARGE SCALE GENOMIC DNA]</scope>
    <source>
        <strain evidence="2">KACC 12597</strain>
    </source>
</reference>
<dbReference type="EMBL" id="JBHUHX010000052">
    <property type="protein sequence ID" value="MFD2113539.1"/>
    <property type="molecule type" value="Genomic_DNA"/>
</dbReference>
<organism evidence="1 2">
    <name type="scientific">Thiorhodococcus fuscus</name>
    <dbReference type="NCBI Taxonomy" id="527200"/>
    <lineage>
        <taxon>Bacteria</taxon>
        <taxon>Pseudomonadati</taxon>
        <taxon>Pseudomonadota</taxon>
        <taxon>Gammaproteobacteria</taxon>
        <taxon>Chromatiales</taxon>
        <taxon>Chromatiaceae</taxon>
        <taxon>Thiorhodococcus</taxon>
    </lineage>
</organism>
<comment type="caution">
    <text evidence="1">The sequence shown here is derived from an EMBL/GenBank/DDBJ whole genome shotgun (WGS) entry which is preliminary data.</text>
</comment>
<dbReference type="SUPFAM" id="SSF55136">
    <property type="entry name" value="Probable bacterial effector-binding domain"/>
    <property type="match status" value="1"/>
</dbReference>
<evidence type="ECO:0000313" key="2">
    <source>
        <dbReference type="Proteomes" id="UP001597337"/>
    </source>
</evidence>
<sequence>MAVEEPNYTLVQSDPDFELRRYAPYLVAETRVTGDFDSVGNQAFRILAGYIFGDNRSQTKLEMTAPVTQTTAEGTGERLEMTAPVIQRSDGDGTSGTYVLSFVMPAGYRLDTLPVPTDPRVTLREEPSRLMAVRRYSGRWTRSNYLEQESRLLRGIRQAGLQPIGTPRYARYNPPFTPWFLRRNEVMVEVAEPSAP</sequence>
<gene>
    <name evidence="1" type="ORF">ACFSJC_16950</name>
</gene>